<keyword evidence="5" id="KW-0653">Protein transport</keyword>
<dbReference type="KEGG" id="hcv:FTV88_0045"/>
<keyword evidence="8 11" id="KW-0472">Membrane</keyword>
<keyword evidence="7" id="KW-0811">Translocation</keyword>
<sequence length="114" mass="12635">MMVTVGFLNIGFPELMLILVLALIVFGPSKLPEIGRSIGKGLTEFRKVTEGVKSQMDDAMKPVNDIKSSVDEVTKPIQEVKKAATNPVSYATEKLLEDKEEEKQEGKKVDLKKE</sequence>
<keyword evidence="3" id="KW-1003">Cell membrane</keyword>
<keyword evidence="6 11" id="KW-1133">Transmembrane helix</keyword>
<evidence type="ECO:0000256" key="10">
    <source>
        <dbReference type="SAM" id="MobiDB-lite"/>
    </source>
</evidence>
<keyword evidence="4 11" id="KW-0812">Transmembrane</keyword>
<dbReference type="AlphaFoldDB" id="A0A5Q2MVI9"/>
<reference evidence="13" key="1">
    <citation type="submission" date="2019-11" db="EMBL/GenBank/DDBJ databases">
        <title>Genome sequence of Heliorestis convoluta strain HH, an alkaliphilic and minimalistic phototrophic bacterium from a soda lake in Egypt.</title>
        <authorList>
            <person name="Dewey E.D."/>
            <person name="Stokes L.M."/>
            <person name="Burchell B.M."/>
            <person name="Shaffer K.N."/>
            <person name="Huntington A.M."/>
            <person name="Baker J.M."/>
            <person name="Nadendla S."/>
            <person name="Giglio M.G."/>
            <person name="Touchman J.W."/>
            <person name="Blankenship R.E."/>
            <person name="Madigan M.T."/>
            <person name="Sattley W.M."/>
        </authorList>
    </citation>
    <scope>NUCLEOTIDE SEQUENCE [LARGE SCALE GENOMIC DNA]</scope>
    <source>
        <strain evidence="13">HH</strain>
    </source>
</reference>
<dbReference type="Gene3D" id="1.20.5.3310">
    <property type="match status" value="1"/>
</dbReference>
<feature type="region of interest" description="Disordered" evidence="10">
    <location>
        <begin position="93"/>
        <end position="114"/>
    </location>
</feature>
<evidence type="ECO:0000256" key="11">
    <source>
        <dbReference type="SAM" id="Phobius"/>
    </source>
</evidence>
<evidence type="ECO:0000313" key="13">
    <source>
        <dbReference type="Proteomes" id="UP000366051"/>
    </source>
</evidence>
<feature type="compositionally biased region" description="Basic and acidic residues" evidence="10">
    <location>
        <begin position="94"/>
        <end position="114"/>
    </location>
</feature>
<dbReference type="EMBL" id="CP045875">
    <property type="protein sequence ID" value="QGG46224.1"/>
    <property type="molecule type" value="Genomic_DNA"/>
</dbReference>
<evidence type="ECO:0000256" key="3">
    <source>
        <dbReference type="ARBA" id="ARBA00022475"/>
    </source>
</evidence>
<organism evidence="12 13">
    <name type="scientific">Heliorestis convoluta</name>
    <dbReference type="NCBI Taxonomy" id="356322"/>
    <lineage>
        <taxon>Bacteria</taxon>
        <taxon>Bacillati</taxon>
        <taxon>Bacillota</taxon>
        <taxon>Clostridia</taxon>
        <taxon>Eubacteriales</taxon>
        <taxon>Heliobacteriaceae</taxon>
        <taxon>Heliorestis</taxon>
    </lineage>
</organism>
<evidence type="ECO:0000256" key="9">
    <source>
        <dbReference type="ARBA" id="ARBA00025340"/>
    </source>
</evidence>
<name>A0A5Q2MVI9_9FIRM</name>
<dbReference type="NCBIfam" id="TIGR01410">
    <property type="entry name" value="tatB"/>
    <property type="match status" value="1"/>
</dbReference>
<accession>A0A5Q2MVI9</accession>
<evidence type="ECO:0000256" key="6">
    <source>
        <dbReference type="ARBA" id="ARBA00022989"/>
    </source>
</evidence>
<dbReference type="RefSeq" id="WP_243137211.1">
    <property type="nucleotide sequence ID" value="NZ_CP045875.1"/>
</dbReference>
<dbReference type="GO" id="GO:0008320">
    <property type="term" value="F:protein transmembrane transporter activity"/>
    <property type="evidence" value="ECO:0007669"/>
    <property type="project" value="InterPro"/>
</dbReference>
<dbReference type="GO" id="GO:0006886">
    <property type="term" value="P:intracellular protein transport"/>
    <property type="evidence" value="ECO:0007669"/>
    <property type="project" value="UniProtKB-ARBA"/>
</dbReference>
<dbReference type="PANTHER" id="PTHR33162:SF1">
    <property type="entry name" value="SEC-INDEPENDENT PROTEIN TRANSLOCASE PROTEIN TATA, CHLOROPLASTIC"/>
    <property type="match status" value="1"/>
</dbReference>
<dbReference type="InterPro" id="IPR003369">
    <property type="entry name" value="TatA/B/E"/>
</dbReference>
<dbReference type="PANTHER" id="PTHR33162">
    <property type="entry name" value="SEC-INDEPENDENT PROTEIN TRANSLOCASE PROTEIN TATA, CHLOROPLASTIC"/>
    <property type="match status" value="1"/>
</dbReference>
<evidence type="ECO:0000313" key="12">
    <source>
        <dbReference type="EMBL" id="QGG46224.1"/>
    </source>
</evidence>
<evidence type="ECO:0000256" key="4">
    <source>
        <dbReference type="ARBA" id="ARBA00022692"/>
    </source>
</evidence>
<dbReference type="Proteomes" id="UP000366051">
    <property type="component" value="Chromosome"/>
</dbReference>
<feature type="transmembrane region" description="Helical" evidence="11">
    <location>
        <begin position="6"/>
        <end position="26"/>
    </location>
</feature>
<comment type="subcellular location">
    <subcellularLocation>
        <location evidence="1">Membrane</location>
        <topology evidence="1">Single-pass membrane protein</topology>
    </subcellularLocation>
</comment>
<dbReference type="PRINTS" id="PR01506">
    <property type="entry name" value="TATBPROTEIN"/>
</dbReference>
<evidence type="ECO:0000256" key="1">
    <source>
        <dbReference type="ARBA" id="ARBA00004167"/>
    </source>
</evidence>
<dbReference type="GO" id="GO:0043953">
    <property type="term" value="P:protein transport by the Tat complex"/>
    <property type="evidence" value="ECO:0007669"/>
    <property type="project" value="InterPro"/>
</dbReference>
<dbReference type="InterPro" id="IPR018448">
    <property type="entry name" value="TatB"/>
</dbReference>
<proteinExistence type="predicted"/>
<dbReference type="InterPro" id="IPR006312">
    <property type="entry name" value="TatA/E"/>
</dbReference>
<evidence type="ECO:0000256" key="8">
    <source>
        <dbReference type="ARBA" id="ARBA00023136"/>
    </source>
</evidence>
<dbReference type="NCBIfam" id="NF011430">
    <property type="entry name" value="PRK14861.1"/>
    <property type="match status" value="1"/>
</dbReference>
<evidence type="ECO:0000256" key="2">
    <source>
        <dbReference type="ARBA" id="ARBA00022448"/>
    </source>
</evidence>
<evidence type="ECO:0000256" key="5">
    <source>
        <dbReference type="ARBA" id="ARBA00022927"/>
    </source>
</evidence>
<evidence type="ECO:0000256" key="7">
    <source>
        <dbReference type="ARBA" id="ARBA00023010"/>
    </source>
</evidence>
<dbReference type="NCBIfam" id="TIGR01411">
    <property type="entry name" value="tatAE"/>
    <property type="match status" value="1"/>
</dbReference>
<keyword evidence="2" id="KW-0813">Transport</keyword>
<dbReference type="GO" id="GO:0016020">
    <property type="term" value="C:membrane"/>
    <property type="evidence" value="ECO:0007669"/>
    <property type="project" value="UniProtKB-SubCell"/>
</dbReference>
<keyword evidence="13" id="KW-1185">Reference proteome</keyword>
<protein>
    <submittedName>
        <fullName evidence="12">Twin-arginine translocation protein TatB</fullName>
    </submittedName>
</protein>
<dbReference type="Pfam" id="PF02416">
    <property type="entry name" value="TatA_B_E"/>
    <property type="match status" value="1"/>
</dbReference>
<comment type="function">
    <text evidence="9">Part of the twin-arginine translocation (Tat) system that transports large folded proteins containing a characteristic twin-arginine motif in their signal peptide across the thylakoid membrane. Involved in delta pH-dependent protein transport required for chloroplast development, especially thylakoid membrane formation. TATC and TATB mediate precursor recognition, whereas TATA facilitates translocation.</text>
</comment>
<gene>
    <name evidence="12" type="primary">tatB</name>
    <name evidence="12" type="ORF">FTV88_0045</name>
</gene>